<accession>A0A8S5V6J6</accession>
<evidence type="ECO:0000256" key="2">
    <source>
        <dbReference type="SAM" id="MobiDB-lite"/>
    </source>
</evidence>
<reference evidence="3" key="1">
    <citation type="journal article" date="2021" name="Proc. Natl. Acad. Sci. U.S.A.">
        <title>A Catalog of Tens of Thousands of Viruses from Human Metagenomes Reveals Hidden Associations with Chronic Diseases.</title>
        <authorList>
            <person name="Tisza M.J."/>
            <person name="Buck C.B."/>
        </authorList>
    </citation>
    <scope>NUCLEOTIDE SEQUENCE</scope>
    <source>
        <strain evidence="3">Ctmqu18</strain>
    </source>
</reference>
<keyword evidence="1" id="KW-0175">Coiled coil</keyword>
<feature type="region of interest" description="Disordered" evidence="2">
    <location>
        <begin position="141"/>
        <end position="191"/>
    </location>
</feature>
<sequence>MKIDVSKIEGYADMTPEEKIAALESYDAEDNHDGYIKKKLFDKTASELAEAKRQLRAKMSEDEVNKQKEQEERAELEAKYNTLLRESNISKYKAKLLGLGYDEELADSTAEAMIDGNSEVVFANQQKHLISVEKKLKADILKNTPKPTGDGEAKSMTLEGLKKMSPTERYEFSKTNPEEYKSLYTETGGNE</sequence>
<organism evidence="3">
    <name type="scientific">Siphoviridae sp. ctmqu18</name>
    <dbReference type="NCBI Taxonomy" id="2825655"/>
    <lineage>
        <taxon>Viruses</taxon>
        <taxon>Duplodnaviria</taxon>
        <taxon>Heunggongvirae</taxon>
        <taxon>Uroviricota</taxon>
        <taxon>Caudoviricetes</taxon>
    </lineage>
</organism>
<proteinExistence type="predicted"/>
<evidence type="ECO:0000256" key="1">
    <source>
        <dbReference type="SAM" id="Coils"/>
    </source>
</evidence>
<evidence type="ECO:0000313" key="3">
    <source>
        <dbReference type="EMBL" id="DAG02231.1"/>
    </source>
</evidence>
<name>A0A8S5V6J6_9CAUD</name>
<feature type="coiled-coil region" evidence="1">
    <location>
        <begin position="41"/>
        <end position="86"/>
    </location>
</feature>
<dbReference type="EMBL" id="BK016207">
    <property type="protein sequence ID" value="DAG02231.1"/>
    <property type="molecule type" value="Genomic_DNA"/>
</dbReference>
<protein>
    <submittedName>
        <fullName evidence="3">Uncharacterized protein</fullName>
    </submittedName>
</protein>
<feature type="compositionally biased region" description="Basic and acidic residues" evidence="2">
    <location>
        <begin position="160"/>
        <end position="181"/>
    </location>
</feature>